<dbReference type="PROSITE" id="PS00109">
    <property type="entry name" value="PROTEIN_KINASE_TYR"/>
    <property type="match status" value="1"/>
</dbReference>
<proteinExistence type="predicted"/>
<dbReference type="GO" id="GO:0004672">
    <property type="term" value="F:protein kinase activity"/>
    <property type="evidence" value="ECO:0007669"/>
    <property type="project" value="InterPro"/>
</dbReference>
<keyword evidence="2" id="KW-1185">Reference proteome</keyword>
<dbReference type="InterPro" id="IPR008266">
    <property type="entry name" value="Tyr_kinase_AS"/>
</dbReference>
<name>A0A4Y7Q5E0_9AGAM</name>
<sequence>MREPHILVRVPSIASCPPQQTPDTQIPDAEDEELHLGRFATSSEIKTLRTPTFEPLFRCNRPHTAAPPIPITLLHPEFNLFLEECDWRQPSKEDNAFALELAREMSGFFDGDIDRRASFLRVCENHGLSFAASKIKGTEYRTDGDMRYNELIYCLAEQTLEMGSESAEPVFKAGIYYMYNIRGNPEFLKVYSPFPCLGVYLIGATLGFFGLVFTDNTHIQVLGPALRLDYHHTDVKLRRMTSRYLGAFRRSTERLRKYYETEYPKLKSLDHPSRPDPRFPCYNRYTPLVDSAAEECEITYTKHPRPDNLVFFGKVKDVAVCIKFTTSYSKEAHLHCASLGLAPKLLGFEELPNGWCMVVMDRIDDEYIGLDDTWSNSIPLHIGLRDSITNALASLHQAGYVHGDFRAANVMVRRDGREGLMLIDFDWAGRDGEVCYPMNVNSGRDLWRPEGSVDEAPILGGHDVEMVQHVLDAYVIPYFKDR</sequence>
<dbReference type="InterPro" id="IPR011009">
    <property type="entry name" value="Kinase-like_dom_sf"/>
</dbReference>
<dbReference type="AlphaFoldDB" id="A0A4Y7Q5E0"/>
<protein>
    <submittedName>
        <fullName evidence="1">Uncharacterized protein</fullName>
    </submittedName>
</protein>
<accession>A0A4Y7Q5E0</accession>
<reference evidence="1 2" key="1">
    <citation type="submission" date="2018-06" db="EMBL/GenBank/DDBJ databases">
        <title>A transcriptomic atlas of mushroom development highlights an independent origin of complex multicellularity.</title>
        <authorList>
            <consortium name="DOE Joint Genome Institute"/>
            <person name="Krizsan K."/>
            <person name="Almasi E."/>
            <person name="Merenyi Z."/>
            <person name="Sahu N."/>
            <person name="Viragh M."/>
            <person name="Koszo T."/>
            <person name="Mondo S."/>
            <person name="Kiss B."/>
            <person name="Balint B."/>
            <person name="Kues U."/>
            <person name="Barry K."/>
            <person name="Hegedus J.C."/>
            <person name="Henrissat B."/>
            <person name="Johnson J."/>
            <person name="Lipzen A."/>
            <person name="Ohm R."/>
            <person name="Nagy I."/>
            <person name="Pangilinan J."/>
            <person name="Yan J."/>
            <person name="Xiong Y."/>
            <person name="Grigoriev I.V."/>
            <person name="Hibbett D.S."/>
            <person name="Nagy L.G."/>
        </authorList>
    </citation>
    <scope>NUCLEOTIDE SEQUENCE [LARGE SCALE GENOMIC DNA]</scope>
    <source>
        <strain evidence="1 2">SZMC22713</strain>
    </source>
</reference>
<evidence type="ECO:0000313" key="1">
    <source>
        <dbReference type="EMBL" id="TDL22382.1"/>
    </source>
</evidence>
<dbReference type="EMBL" id="ML170175">
    <property type="protein sequence ID" value="TDL22382.1"/>
    <property type="molecule type" value="Genomic_DNA"/>
</dbReference>
<evidence type="ECO:0000313" key="2">
    <source>
        <dbReference type="Proteomes" id="UP000294933"/>
    </source>
</evidence>
<dbReference type="OrthoDB" id="4062651at2759"/>
<organism evidence="1 2">
    <name type="scientific">Rickenella mellea</name>
    <dbReference type="NCBI Taxonomy" id="50990"/>
    <lineage>
        <taxon>Eukaryota</taxon>
        <taxon>Fungi</taxon>
        <taxon>Dikarya</taxon>
        <taxon>Basidiomycota</taxon>
        <taxon>Agaricomycotina</taxon>
        <taxon>Agaricomycetes</taxon>
        <taxon>Hymenochaetales</taxon>
        <taxon>Rickenellaceae</taxon>
        <taxon>Rickenella</taxon>
    </lineage>
</organism>
<dbReference type="Gene3D" id="1.10.510.10">
    <property type="entry name" value="Transferase(Phosphotransferase) domain 1"/>
    <property type="match status" value="1"/>
</dbReference>
<dbReference type="STRING" id="50990.A0A4Y7Q5E0"/>
<gene>
    <name evidence="1" type="ORF">BD410DRAFT_788650</name>
</gene>
<dbReference type="SUPFAM" id="SSF56112">
    <property type="entry name" value="Protein kinase-like (PK-like)"/>
    <property type="match status" value="1"/>
</dbReference>
<dbReference type="VEuPathDB" id="FungiDB:BD410DRAFT_788650"/>
<dbReference type="Proteomes" id="UP000294933">
    <property type="component" value="Unassembled WGS sequence"/>
</dbReference>